<dbReference type="PANTHER" id="PTHR12782:SF5">
    <property type="entry name" value="PROSTAGLANDIN E SYNTHASE 2"/>
    <property type="match status" value="1"/>
</dbReference>
<evidence type="ECO:0000313" key="2">
    <source>
        <dbReference type="EMBL" id="URD94676.1"/>
    </source>
</evidence>
<gene>
    <name evidence="2" type="ORF">MUK42_29138</name>
</gene>
<reference evidence="2" key="1">
    <citation type="submission" date="2022-05" db="EMBL/GenBank/DDBJ databases">
        <title>The Musa troglodytarum L. genome provides insights into the mechanism of non-climacteric behaviour and enrichment of carotenoids.</title>
        <authorList>
            <person name="Wang J."/>
        </authorList>
    </citation>
    <scope>NUCLEOTIDE SEQUENCE</scope>
    <source>
        <tissue evidence="2">Leaf</tissue>
    </source>
</reference>
<dbReference type="OrthoDB" id="423541at2759"/>
<feature type="region of interest" description="Disordered" evidence="1">
    <location>
        <begin position="1"/>
        <end position="30"/>
    </location>
</feature>
<feature type="compositionally biased region" description="Basic and acidic residues" evidence="1">
    <location>
        <begin position="1"/>
        <end position="12"/>
    </location>
</feature>
<feature type="non-terminal residue" evidence="2">
    <location>
        <position position="174"/>
    </location>
</feature>
<dbReference type="SUPFAM" id="SSF47616">
    <property type="entry name" value="GST C-terminal domain-like"/>
    <property type="match status" value="1"/>
</dbReference>
<sequence length="174" mass="19909">MSPPRRGRDGGRILRPPVLDLSPSPEPTSPELIPKDAVLYQYEACPLCNKVEGNSRFLLWVDDHLVHVLSPNIYRTTSEVLESFDYMSKHGNFSTTERFTAKYTGAAIMFMVSKKLKKHMTSPALREAAQTWTQLSLAEAGKDMENTKISDRYQRMEMDVEESARKALRREEKN</sequence>
<dbReference type="Gene3D" id="1.20.1050.10">
    <property type="match status" value="1"/>
</dbReference>
<organism evidence="2 3">
    <name type="scientific">Musa troglodytarum</name>
    <name type="common">fe'i banana</name>
    <dbReference type="NCBI Taxonomy" id="320322"/>
    <lineage>
        <taxon>Eukaryota</taxon>
        <taxon>Viridiplantae</taxon>
        <taxon>Streptophyta</taxon>
        <taxon>Embryophyta</taxon>
        <taxon>Tracheophyta</taxon>
        <taxon>Spermatophyta</taxon>
        <taxon>Magnoliopsida</taxon>
        <taxon>Liliopsida</taxon>
        <taxon>Zingiberales</taxon>
        <taxon>Musaceae</taxon>
        <taxon>Musa</taxon>
    </lineage>
</organism>
<name>A0A9E7FGB6_9LILI</name>
<dbReference type="GO" id="GO:0005739">
    <property type="term" value="C:mitochondrion"/>
    <property type="evidence" value="ECO:0007669"/>
    <property type="project" value="TreeGrafter"/>
</dbReference>
<evidence type="ECO:0000256" key="1">
    <source>
        <dbReference type="SAM" id="MobiDB-lite"/>
    </source>
</evidence>
<evidence type="ECO:0000313" key="3">
    <source>
        <dbReference type="Proteomes" id="UP001055439"/>
    </source>
</evidence>
<dbReference type="GO" id="GO:0050220">
    <property type="term" value="F:prostaglandin-E synthase activity"/>
    <property type="evidence" value="ECO:0007669"/>
    <property type="project" value="TreeGrafter"/>
</dbReference>
<dbReference type="Proteomes" id="UP001055439">
    <property type="component" value="Chromosome 4"/>
</dbReference>
<dbReference type="AlphaFoldDB" id="A0A9E7FGB6"/>
<dbReference type="InterPro" id="IPR036282">
    <property type="entry name" value="Glutathione-S-Trfase_C_sf"/>
</dbReference>
<protein>
    <submittedName>
        <fullName evidence="2">Glutaredoxin</fullName>
    </submittedName>
</protein>
<proteinExistence type="predicted"/>
<dbReference type="EMBL" id="CP097506">
    <property type="protein sequence ID" value="URD94676.1"/>
    <property type="molecule type" value="Genomic_DNA"/>
</dbReference>
<keyword evidence="3" id="KW-1185">Reference proteome</keyword>
<accession>A0A9E7FGB6</accession>
<dbReference type="PANTHER" id="PTHR12782">
    <property type="entry name" value="MICROSOMAL PROSTAGLANDIN E SYNTHASE-2"/>
    <property type="match status" value="1"/>
</dbReference>